<name>X5DWG8_9BACT</name>
<dbReference type="PANTHER" id="PTHR31339:SF9">
    <property type="entry name" value="PLASMIN AND FIBRONECTIN-BINDING PROTEIN A"/>
    <property type="match status" value="1"/>
</dbReference>
<dbReference type="Gene3D" id="2.160.20.10">
    <property type="entry name" value="Single-stranded right-handed beta-helix, Pectin lyase-like"/>
    <property type="match status" value="1"/>
</dbReference>
<organism evidence="7 9">
    <name type="scientific">Draconibacterium orientale</name>
    <dbReference type="NCBI Taxonomy" id="1168034"/>
    <lineage>
        <taxon>Bacteria</taxon>
        <taxon>Pseudomonadati</taxon>
        <taxon>Bacteroidota</taxon>
        <taxon>Bacteroidia</taxon>
        <taxon>Marinilabiliales</taxon>
        <taxon>Prolixibacteraceae</taxon>
        <taxon>Draconibacterium</taxon>
    </lineage>
</organism>
<dbReference type="PANTHER" id="PTHR31339">
    <property type="entry name" value="PECTIN LYASE-RELATED"/>
    <property type="match status" value="1"/>
</dbReference>
<reference evidence="6 8" key="1">
    <citation type="submission" date="2014-03" db="EMBL/GenBank/DDBJ databases">
        <title>Complete genome sequence of a deeply braunched marine Bacteroidia bacterium Draconibacterium orientale type strain FH5T.</title>
        <authorList>
            <person name="Li X."/>
            <person name="Wang X."/>
            <person name="Xie Z."/>
            <person name="Du Z."/>
            <person name="Chen G."/>
        </authorList>
    </citation>
    <scope>NUCLEOTIDE SEQUENCE [LARGE SCALE GENOMIC DNA]</scope>
    <source>
        <strain evidence="6 8">FH5</strain>
    </source>
</reference>
<dbReference type="STRING" id="1168034.FH5T_00855"/>
<dbReference type="InterPro" id="IPR011050">
    <property type="entry name" value="Pectin_lyase_fold/virulence"/>
</dbReference>
<keyword evidence="5" id="KW-0732">Signal</keyword>
<dbReference type="InterPro" id="IPR051801">
    <property type="entry name" value="GH28_Enzymes"/>
</dbReference>
<dbReference type="PROSITE" id="PS51257">
    <property type="entry name" value="PROKAR_LIPOPROTEIN"/>
    <property type="match status" value="1"/>
</dbReference>
<dbReference type="HOGENOM" id="CLU_016031_8_3_10"/>
<dbReference type="SUPFAM" id="SSF51126">
    <property type="entry name" value="Pectin lyase-like"/>
    <property type="match status" value="1"/>
</dbReference>
<dbReference type="Proteomes" id="UP000181981">
    <property type="component" value="Unassembled WGS sequence"/>
</dbReference>
<evidence type="ECO:0000313" key="7">
    <source>
        <dbReference type="EMBL" id="SET31426.1"/>
    </source>
</evidence>
<sequence length="634" mass="71555">MKRLSIAILLFSLLLSCSQKQAQKAHKSELVKHLESIFYNDDFAVIPDKSFNVADFGAIADGKTLATEAIQQTIDAAAEAGGGKVIFPAGTYLSGALFVKSNVELHIGEGVIIQAIQNNDYYPRKWTRIAGIEMEWPAALINVYDEKNVRITGKGVIDGNGKYWWDKFWGDPKYSGGMWGEYKDKGIRWSVDYDCERVRPVVIWKSEDVLLKDFTVKRAGFWTISLTYSTRVHVDGLVVRNNIGGHGPSSDGIDTDSSKDVLVENCDIDCNDDNLCIKAGKDADGLRVNRPAENIVYRNCITRAGHGLITLGSETSGGMRNIEVYGLKAMGTNIGIRFKSAKVRGGIIENIHFHDIKMENVANPFHFELNWYPEYSYCTIPDDIPEEEIKDRWRVLSQRVVPEEKGIPEFRNIKLSDIKVTKAKRAFYANAYPERPIHHINWENVSVEAEESGQLSYASNWTMNDVVLKTATGQPITLIDCNNIQQPELIKTNSQPIQEETNRTLEEQFQTINRNGDVVIIPVNPTETKALTNGDSTLYSKEFSLYILRQEDATLHFYEPLGDGFYYSEVEVITSQNGNLIQVKGQKDHDYTLFVNRATKPKSIYGADNWNYQENTRQAIIQVKGKNFSIQIDD</sequence>
<dbReference type="GO" id="GO:0004650">
    <property type="term" value="F:polygalacturonase activity"/>
    <property type="evidence" value="ECO:0007669"/>
    <property type="project" value="InterPro"/>
</dbReference>
<dbReference type="OrthoDB" id="9795222at2"/>
<protein>
    <submittedName>
        <fullName evidence="6">Endopygalactorunase</fullName>
    </submittedName>
    <submittedName>
        <fullName evidence="7">Glycosyl hydrolases family 28</fullName>
    </submittedName>
</protein>
<proteinExistence type="inferred from homology"/>
<evidence type="ECO:0000256" key="5">
    <source>
        <dbReference type="SAM" id="SignalP"/>
    </source>
</evidence>
<dbReference type="KEGG" id="dori:FH5T_00855"/>
<evidence type="ECO:0000256" key="3">
    <source>
        <dbReference type="ARBA" id="ARBA00023295"/>
    </source>
</evidence>
<evidence type="ECO:0000256" key="4">
    <source>
        <dbReference type="RuleBase" id="RU361169"/>
    </source>
</evidence>
<evidence type="ECO:0000313" key="9">
    <source>
        <dbReference type="Proteomes" id="UP000181981"/>
    </source>
</evidence>
<dbReference type="RefSeq" id="WP_074780421.1">
    <property type="nucleotide sequence ID" value="NZ_FOHT01000010.1"/>
</dbReference>
<dbReference type="EMBL" id="CP007451">
    <property type="protein sequence ID" value="AHW58606.1"/>
    <property type="molecule type" value="Genomic_DNA"/>
</dbReference>
<dbReference type="EMBL" id="FOHT01000010">
    <property type="protein sequence ID" value="SET31426.1"/>
    <property type="molecule type" value="Genomic_DNA"/>
</dbReference>
<comment type="similarity">
    <text evidence="1 4">Belongs to the glycosyl hydrolase 28 family.</text>
</comment>
<dbReference type="GO" id="GO:0005975">
    <property type="term" value="P:carbohydrate metabolic process"/>
    <property type="evidence" value="ECO:0007669"/>
    <property type="project" value="InterPro"/>
</dbReference>
<reference evidence="7 9" key="2">
    <citation type="submission" date="2016-10" db="EMBL/GenBank/DDBJ databases">
        <authorList>
            <person name="de Groot N.N."/>
        </authorList>
    </citation>
    <scope>NUCLEOTIDE SEQUENCE [LARGE SCALE GENOMIC DNA]</scope>
    <source>
        <strain evidence="7 9">DSM 25947</strain>
    </source>
</reference>
<evidence type="ECO:0000313" key="8">
    <source>
        <dbReference type="Proteomes" id="UP000023772"/>
    </source>
</evidence>
<dbReference type="Pfam" id="PF00295">
    <property type="entry name" value="Glyco_hydro_28"/>
    <property type="match status" value="1"/>
</dbReference>
<dbReference type="InterPro" id="IPR000743">
    <property type="entry name" value="Glyco_hydro_28"/>
</dbReference>
<accession>X5DWG8</accession>
<evidence type="ECO:0000313" key="6">
    <source>
        <dbReference type="EMBL" id="AHW58606.1"/>
    </source>
</evidence>
<evidence type="ECO:0000256" key="2">
    <source>
        <dbReference type="ARBA" id="ARBA00022801"/>
    </source>
</evidence>
<keyword evidence="2 4" id="KW-0378">Hydrolase</keyword>
<dbReference type="Proteomes" id="UP000023772">
    <property type="component" value="Chromosome"/>
</dbReference>
<keyword evidence="8" id="KW-1185">Reference proteome</keyword>
<evidence type="ECO:0000256" key="1">
    <source>
        <dbReference type="ARBA" id="ARBA00008834"/>
    </source>
</evidence>
<dbReference type="InterPro" id="IPR012334">
    <property type="entry name" value="Pectin_lyas_fold"/>
</dbReference>
<gene>
    <name evidence="6" type="ORF">FH5T_00855</name>
    <name evidence="7" type="ORF">SAMN05444285_11049</name>
</gene>
<feature type="signal peptide" evidence="5">
    <location>
        <begin position="1"/>
        <end position="22"/>
    </location>
</feature>
<dbReference type="AlphaFoldDB" id="X5DWG8"/>
<keyword evidence="3 4" id="KW-0326">Glycosidase</keyword>
<dbReference type="eggNOG" id="COG5434">
    <property type="taxonomic scope" value="Bacteria"/>
</dbReference>
<feature type="chain" id="PRO_5010515196" evidence="5">
    <location>
        <begin position="23"/>
        <end position="634"/>
    </location>
</feature>